<keyword evidence="2" id="KW-1185">Reference proteome</keyword>
<dbReference type="EMBL" id="MU394296">
    <property type="protein sequence ID" value="KAI6089261.1"/>
    <property type="molecule type" value="Genomic_DNA"/>
</dbReference>
<dbReference type="Proteomes" id="UP001497680">
    <property type="component" value="Unassembled WGS sequence"/>
</dbReference>
<sequence length="102" mass="11106">MYARSVLSVFMLAACALSSPINFDRAADNTCVLIDGDDPYVLDPFNRPQCACKCIKLACEQSTPEQTELCLRTSWPYTNGTTLFPDTLGRYATCVGGTHCVG</sequence>
<protein>
    <submittedName>
        <fullName evidence="1">Uncharacterized protein</fullName>
    </submittedName>
</protein>
<evidence type="ECO:0000313" key="1">
    <source>
        <dbReference type="EMBL" id="KAI6089261.1"/>
    </source>
</evidence>
<organism evidence="1 2">
    <name type="scientific">Hypoxylon rubiginosum</name>
    <dbReference type="NCBI Taxonomy" id="110542"/>
    <lineage>
        <taxon>Eukaryota</taxon>
        <taxon>Fungi</taxon>
        <taxon>Dikarya</taxon>
        <taxon>Ascomycota</taxon>
        <taxon>Pezizomycotina</taxon>
        <taxon>Sordariomycetes</taxon>
        <taxon>Xylariomycetidae</taxon>
        <taxon>Xylariales</taxon>
        <taxon>Hypoxylaceae</taxon>
        <taxon>Hypoxylon</taxon>
    </lineage>
</organism>
<gene>
    <name evidence="1" type="ORF">F4821DRAFT_231485</name>
</gene>
<comment type="caution">
    <text evidence="1">The sequence shown here is derived from an EMBL/GenBank/DDBJ whole genome shotgun (WGS) entry which is preliminary data.</text>
</comment>
<accession>A0ACC0D9C9</accession>
<name>A0ACC0D9C9_9PEZI</name>
<evidence type="ECO:0000313" key="2">
    <source>
        <dbReference type="Proteomes" id="UP001497680"/>
    </source>
</evidence>
<proteinExistence type="predicted"/>
<reference evidence="1 2" key="1">
    <citation type="journal article" date="2022" name="New Phytol.">
        <title>Ecological generalism drives hyperdiversity of secondary metabolite gene clusters in xylarialean endophytes.</title>
        <authorList>
            <person name="Franco M.E.E."/>
            <person name="Wisecaver J.H."/>
            <person name="Arnold A.E."/>
            <person name="Ju Y.M."/>
            <person name="Slot J.C."/>
            <person name="Ahrendt S."/>
            <person name="Moore L.P."/>
            <person name="Eastman K.E."/>
            <person name="Scott K."/>
            <person name="Konkel Z."/>
            <person name="Mondo S.J."/>
            <person name="Kuo A."/>
            <person name="Hayes R.D."/>
            <person name="Haridas S."/>
            <person name="Andreopoulos B."/>
            <person name="Riley R."/>
            <person name="LaButti K."/>
            <person name="Pangilinan J."/>
            <person name="Lipzen A."/>
            <person name="Amirebrahimi M."/>
            <person name="Yan J."/>
            <person name="Adam C."/>
            <person name="Keymanesh K."/>
            <person name="Ng V."/>
            <person name="Louie K."/>
            <person name="Northen T."/>
            <person name="Drula E."/>
            <person name="Henrissat B."/>
            <person name="Hsieh H.M."/>
            <person name="Youens-Clark K."/>
            <person name="Lutzoni F."/>
            <person name="Miadlikowska J."/>
            <person name="Eastwood D.C."/>
            <person name="Hamelin R.C."/>
            <person name="Grigoriev I.V."/>
            <person name="U'Ren J.M."/>
        </authorList>
    </citation>
    <scope>NUCLEOTIDE SEQUENCE [LARGE SCALE GENOMIC DNA]</scope>
    <source>
        <strain evidence="1 2">ER1909</strain>
    </source>
</reference>